<accession>X1B1S2</accession>
<evidence type="ECO:0000313" key="1">
    <source>
        <dbReference type="EMBL" id="GAG75292.1"/>
    </source>
</evidence>
<comment type="caution">
    <text evidence="1">The sequence shown here is derived from an EMBL/GenBank/DDBJ whole genome shotgun (WGS) entry which is preliminary data.</text>
</comment>
<dbReference type="EMBL" id="BART01017157">
    <property type="protein sequence ID" value="GAG75292.1"/>
    <property type="molecule type" value="Genomic_DNA"/>
</dbReference>
<name>X1B1S2_9ZZZZ</name>
<reference evidence="1" key="1">
    <citation type="journal article" date="2014" name="Front. Microbiol.">
        <title>High frequency of phylogenetically diverse reductive dehalogenase-homologous genes in deep subseafloor sedimentary metagenomes.</title>
        <authorList>
            <person name="Kawai M."/>
            <person name="Futagami T."/>
            <person name="Toyoda A."/>
            <person name="Takaki Y."/>
            <person name="Nishi S."/>
            <person name="Hori S."/>
            <person name="Arai W."/>
            <person name="Tsubouchi T."/>
            <person name="Morono Y."/>
            <person name="Uchiyama I."/>
            <person name="Ito T."/>
            <person name="Fujiyama A."/>
            <person name="Inagaki F."/>
            <person name="Takami H."/>
        </authorList>
    </citation>
    <scope>NUCLEOTIDE SEQUENCE</scope>
    <source>
        <strain evidence="1">Expedition CK06-06</strain>
    </source>
</reference>
<organism evidence="1">
    <name type="scientific">marine sediment metagenome</name>
    <dbReference type="NCBI Taxonomy" id="412755"/>
    <lineage>
        <taxon>unclassified sequences</taxon>
        <taxon>metagenomes</taxon>
        <taxon>ecological metagenomes</taxon>
    </lineage>
</organism>
<protein>
    <submittedName>
        <fullName evidence="1">Uncharacterized protein</fullName>
    </submittedName>
</protein>
<sequence length="42" mass="4997">MWAKGRFDNMVEFVTKAKELGFTRNFLREKGIADSRKDFRSL</sequence>
<dbReference type="AlphaFoldDB" id="X1B1S2"/>
<gene>
    <name evidence="1" type="ORF">S01H4_32740</name>
</gene>
<proteinExistence type="predicted"/>